<accession>W9GXR5</accession>
<evidence type="ECO:0000313" key="2">
    <source>
        <dbReference type="Proteomes" id="UP000019486"/>
    </source>
</evidence>
<dbReference type="Proteomes" id="UP000019486">
    <property type="component" value="Unassembled WGS sequence"/>
</dbReference>
<dbReference type="RefSeq" id="WP_198038912.1">
    <property type="nucleotide sequence ID" value="NZ_AVFL01000026.1"/>
</dbReference>
<dbReference type="PATRIC" id="fig|1385369.3.peg.5496"/>
<keyword evidence="2" id="KW-1185">Reference proteome</keyword>
<evidence type="ECO:0000313" key="1">
    <source>
        <dbReference type="EMBL" id="EWY37426.1"/>
    </source>
</evidence>
<dbReference type="AlphaFoldDB" id="W9GXR5"/>
<sequence length="129" mass="13582">MALGIGPAAAAELRVTVRGLESVAGDVKVGLYATPEAFDKRERTFGELVPAKVGEVVVVFRDLPPGRYGVAAIHDLNGNGKLDTNLLGFPTEPYGFGNDAKINFAPPAFDDMAVTVGTGLTETKVDLHK</sequence>
<organism evidence="1 2">
    <name type="scientific">Skermanella stibiiresistens SB22</name>
    <dbReference type="NCBI Taxonomy" id="1385369"/>
    <lineage>
        <taxon>Bacteria</taxon>
        <taxon>Pseudomonadati</taxon>
        <taxon>Pseudomonadota</taxon>
        <taxon>Alphaproteobacteria</taxon>
        <taxon>Rhodospirillales</taxon>
        <taxon>Azospirillaceae</taxon>
        <taxon>Skermanella</taxon>
    </lineage>
</organism>
<evidence type="ECO:0008006" key="3">
    <source>
        <dbReference type="Google" id="ProtNLM"/>
    </source>
</evidence>
<reference evidence="1 2" key="1">
    <citation type="submission" date="2013-08" db="EMBL/GenBank/DDBJ databases">
        <title>The genome sequence of Skermanella stibiiresistens.</title>
        <authorList>
            <person name="Zhu W."/>
            <person name="Wang G."/>
        </authorList>
    </citation>
    <scope>NUCLEOTIDE SEQUENCE [LARGE SCALE GENOMIC DNA]</scope>
    <source>
        <strain evidence="1 2">SB22</strain>
    </source>
</reference>
<protein>
    <recommendedName>
        <fullName evidence="3">DUF2141 domain-containing protein</fullName>
    </recommendedName>
</protein>
<dbReference type="Pfam" id="PF09912">
    <property type="entry name" value="DUF2141"/>
    <property type="match status" value="1"/>
</dbReference>
<dbReference type="STRING" id="1385369.N825_17605"/>
<proteinExistence type="predicted"/>
<comment type="caution">
    <text evidence="1">The sequence shown here is derived from an EMBL/GenBank/DDBJ whole genome shotgun (WGS) entry which is preliminary data.</text>
</comment>
<dbReference type="InterPro" id="IPR018673">
    <property type="entry name" value="DUF2141"/>
</dbReference>
<dbReference type="EMBL" id="AVFL01000026">
    <property type="protein sequence ID" value="EWY37426.1"/>
    <property type="molecule type" value="Genomic_DNA"/>
</dbReference>
<name>W9GXR5_9PROT</name>
<gene>
    <name evidence="1" type="ORF">N825_17605</name>
</gene>